<organism evidence="3 4">
    <name type="scientific">Acrodontium crateriforme</name>
    <dbReference type="NCBI Taxonomy" id="150365"/>
    <lineage>
        <taxon>Eukaryota</taxon>
        <taxon>Fungi</taxon>
        <taxon>Dikarya</taxon>
        <taxon>Ascomycota</taxon>
        <taxon>Pezizomycotina</taxon>
        <taxon>Dothideomycetes</taxon>
        <taxon>Dothideomycetidae</taxon>
        <taxon>Mycosphaerellales</taxon>
        <taxon>Teratosphaeriaceae</taxon>
        <taxon>Acrodontium</taxon>
    </lineage>
</organism>
<evidence type="ECO:0000256" key="1">
    <source>
        <dbReference type="SAM" id="Phobius"/>
    </source>
</evidence>
<feature type="transmembrane region" description="Helical" evidence="1">
    <location>
        <begin position="323"/>
        <end position="342"/>
    </location>
</feature>
<evidence type="ECO:0000313" key="4">
    <source>
        <dbReference type="Proteomes" id="UP001303373"/>
    </source>
</evidence>
<keyword evidence="1" id="KW-0472">Membrane</keyword>
<keyword evidence="3" id="KW-0808">Transferase</keyword>
<feature type="transmembrane region" description="Helical" evidence="1">
    <location>
        <begin position="168"/>
        <end position="186"/>
    </location>
</feature>
<gene>
    <name evidence="3" type="ORF">R9X50_00024700</name>
</gene>
<keyword evidence="4" id="KW-1185">Reference proteome</keyword>
<dbReference type="InterPro" id="IPR002656">
    <property type="entry name" value="Acyl_transf_3_dom"/>
</dbReference>
<dbReference type="EMBL" id="CP138580">
    <property type="protein sequence ID" value="WPG97471.1"/>
    <property type="molecule type" value="Genomic_DNA"/>
</dbReference>
<evidence type="ECO:0000259" key="2">
    <source>
        <dbReference type="Pfam" id="PF01757"/>
    </source>
</evidence>
<accession>A0AAQ3LXQ3</accession>
<dbReference type="GO" id="GO:0016747">
    <property type="term" value="F:acyltransferase activity, transferring groups other than amino-acyl groups"/>
    <property type="evidence" value="ECO:0007669"/>
    <property type="project" value="InterPro"/>
</dbReference>
<dbReference type="PANTHER" id="PTHR23028">
    <property type="entry name" value="ACETYLTRANSFERASE"/>
    <property type="match status" value="1"/>
</dbReference>
<keyword evidence="1" id="KW-0812">Transmembrane</keyword>
<sequence length="479" mass="54720">MAIPSSRVPLLDETDLEEASEQMLNRKSQTSPLSSRIWGTFLRVLSLILPSWLRFLDQENILVRQRKMRPTAYLDGIRGLVSLLVFLRHFALPWQVHLDYGYGHQNAYHDILRLPFLRLLFSGPLVPLFFVVSGYVLSAKTLKLGRQSAWEQLFLSLASSTFRRAFRLFLPPLFSTIVVMLLAYSGCFSFDYDIMPGREPVHPVALESLGLQMVQWLKFSFGELTNPWSWSRRNMLYGPHLWTIPVSFQGSLVVFLTCLGLARTKTYLRSGFLVIYILLTEMHGRWDIAPFIGGVLLCELDLSAASTTTDVSMSPIWSWRARMFNIALLILGLYVGSFPRFNGHGNSCVPGYQLFCDITADYRYWHGISALVVLLALSREPGLRFPLETSLVQYLGKISFSLYIIHEPFIHIVGFRTVPLFWMITGEDVAWRYQAGFVLGLFCSAFMLLWIADIFKTLIEDRCANLAAKIESVCFENSE</sequence>
<feature type="transmembrane region" description="Helical" evidence="1">
    <location>
        <begin position="77"/>
        <end position="96"/>
    </location>
</feature>
<dbReference type="Pfam" id="PF01757">
    <property type="entry name" value="Acyl_transf_3"/>
    <property type="match status" value="1"/>
</dbReference>
<protein>
    <submittedName>
        <fullName evidence="3">Acyltransferase 3</fullName>
    </submittedName>
</protein>
<dbReference type="AlphaFoldDB" id="A0AAQ3LXQ3"/>
<feature type="transmembrane region" description="Helical" evidence="1">
    <location>
        <begin position="430"/>
        <end position="452"/>
    </location>
</feature>
<feature type="domain" description="Acyltransferase 3" evidence="2">
    <location>
        <begin position="72"/>
        <end position="446"/>
    </location>
</feature>
<reference evidence="3 4" key="1">
    <citation type="submission" date="2023-11" db="EMBL/GenBank/DDBJ databases">
        <title>An acidophilic fungus is an integral part of prey digestion in a carnivorous sundew plant.</title>
        <authorList>
            <person name="Tsai I.J."/>
        </authorList>
    </citation>
    <scope>NUCLEOTIDE SEQUENCE [LARGE SCALE GENOMIC DNA]</scope>
    <source>
        <strain evidence="3">169a</strain>
    </source>
</reference>
<feature type="transmembrane region" description="Helical" evidence="1">
    <location>
        <begin position="241"/>
        <end position="262"/>
    </location>
</feature>
<name>A0AAQ3LXQ3_9PEZI</name>
<feature type="transmembrane region" description="Helical" evidence="1">
    <location>
        <begin position="116"/>
        <end position="137"/>
    </location>
</feature>
<keyword evidence="3" id="KW-0012">Acyltransferase</keyword>
<evidence type="ECO:0000313" key="3">
    <source>
        <dbReference type="EMBL" id="WPG97471.1"/>
    </source>
</evidence>
<keyword evidence="1" id="KW-1133">Transmembrane helix</keyword>
<feature type="transmembrane region" description="Helical" evidence="1">
    <location>
        <begin position="37"/>
        <end position="56"/>
    </location>
</feature>
<dbReference type="InterPro" id="IPR050879">
    <property type="entry name" value="Acyltransferase_3"/>
</dbReference>
<proteinExistence type="predicted"/>
<dbReference type="Proteomes" id="UP001303373">
    <property type="component" value="Chromosome 1"/>
</dbReference>
<dbReference type="PANTHER" id="PTHR23028:SF134">
    <property type="entry name" value="PUTATIVE (AFU_ORTHOLOGUE AFUA_4G08520)-RELATED"/>
    <property type="match status" value="1"/>
</dbReference>